<evidence type="ECO:0000256" key="4">
    <source>
        <dbReference type="ARBA" id="ARBA00022970"/>
    </source>
</evidence>
<dbReference type="Proteomes" id="UP001408789">
    <property type="component" value="Unassembled WGS sequence"/>
</dbReference>
<feature type="transmembrane region" description="Helical" evidence="7">
    <location>
        <begin position="335"/>
        <end position="353"/>
    </location>
</feature>
<keyword evidence="4" id="KW-0029">Amino-acid transport</keyword>
<sequence length="491" mass="54658">MHAHIHLCHCRSVNSFHSHKLRKLMEKGDSNELYDDDGRTRRTGSLTSASAHIITAVIGSGVLSLAWCFGQLGWIAGTASLMTFAVITWFTCILLSDCYRSPDPVTGTRNYTYMQAVKANLGGFHYKFCGIAQYGILIGATIGYTITSAISMAAIKRSNCFHNKQQQGHNNHNGCHTSNNSYLVMFAIFEIVLSQIPNFHKLTLVSVLATIMSFTYATIGIGLSIAKITESGGHPKTSLTGIPVGKDMPSVEKMWTTFSALGDIAFAYSFCPVLLEIQDTLRSSPPENKVMKMASTVGVSASTLFYMICGTLGYAAFGNDAPGNYLTGFGFYEPFWLIDFGNLCIVIHLLGAYQVFIQPFFAFVECWSNEKWPENKFIRKEYLVIGKLRVNMFRLTWRSAYVVLATLVAMIFPFFNSFLGLIGATTFWPLTVYFPIEMYISKAKIKKNSFTWIWMKVLSFTCLMVSLIAAAGSIRGLFMSLESFKLFQSIS</sequence>
<name>A0AAP0CNN2_9ASTR</name>
<evidence type="ECO:0000313" key="9">
    <source>
        <dbReference type="EMBL" id="KAK9056618.1"/>
    </source>
</evidence>
<feature type="transmembrane region" description="Helical" evidence="7">
    <location>
        <begin position="202"/>
        <end position="226"/>
    </location>
</feature>
<keyword evidence="10" id="KW-1185">Reference proteome</keyword>
<evidence type="ECO:0000256" key="1">
    <source>
        <dbReference type="ARBA" id="ARBA00004370"/>
    </source>
</evidence>
<keyword evidence="5 7" id="KW-1133">Transmembrane helix</keyword>
<comment type="subcellular location">
    <subcellularLocation>
        <location evidence="1">Membrane</location>
    </subcellularLocation>
</comment>
<feature type="transmembrane region" description="Helical" evidence="7">
    <location>
        <begin position="131"/>
        <end position="155"/>
    </location>
</feature>
<feature type="transmembrane region" description="Helical" evidence="7">
    <location>
        <begin position="457"/>
        <end position="478"/>
    </location>
</feature>
<proteinExistence type="predicted"/>
<keyword evidence="6 7" id="KW-0472">Membrane</keyword>
<evidence type="ECO:0000256" key="6">
    <source>
        <dbReference type="ARBA" id="ARBA00023136"/>
    </source>
</evidence>
<feature type="domain" description="Amino acid transporter transmembrane" evidence="8">
    <location>
        <begin position="43"/>
        <end position="478"/>
    </location>
</feature>
<evidence type="ECO:0000256" key="5">
    <source>
        <dbReference type="ARBA" id="ARBA00022989"/>
    </source>
</evidence>
<organism evidence="9 10">
    <name type="scientific">Deinandra increscens subsp. villosa</name>
    <dbReference type="NCBI Taxonomy" id="3103831"/>
    <lineage>
        <taxon>Eukaryota</taxon>
        <taxon>Viridiplantae</taxon>
        <taxon>Streptophyta</taxon>
        <taxon>Embryophyta</taxon>
        <taxon>Tracheophyta</taxon>
        <taxon>Spermatophyta</taxon>
        <taxon>Magnoliopsida</taxon>
        <taxon>eudicotyledons</taxon>
        <taxon>Gunneridae</taxon>
        <taxon>Pentapetalae</taxon>
        <taxon>asterids</taxon>
        <taxon>campanulids</taxon>
        <taxon>Asterales</taxon>
        <taxon>Asteraceae</taxon>
        <taxon>Asteroideae</taxon>
        <taxon>Heliantheae alliance</taxon>
        <taxon>Madieae</taxon>
        <taxon>Madiinae</taxon>
        <taxon>Deinandra</taxon>
    </lineage>
</organism>
<feature type="transmembrane region" description="Helical" evidence="7">
    <location>
        <begin position="74"/>
        <end position="96"/>
    </location>
</feature>
<dbReference type="EMBL" id="JBCNJP010000024">
    <property type="protein sequence ID" value="KAK9056618.1"/>
    <property type="molecule type" value="Genomic_DNA"/>
</dbReference>
<evidence type="ECO:0000259" key="8">
    <source>
        <dbReference type="Pfam" id="PF01490"/>
    </source>
</evidence>
<dbReference type="PANTHER" id="PTHR48017">
    <property type="entry name" value="OS05G0424000 PROTEIN-RELATED"/>
    <property type="match status" value="1"/>
</dbReference>
<feature type="transmembrane region" description="Helical" evidence="7">
    <location>
        <begin position="418"/>
        <end position="436"/>
    </location>
</feature>
<dbReference type="AlphaFoldDB" id="A0AAP0CNN2"/>
<keyword evidence="2" id="KW-0813">Transport</keyword>
<dbReference type="Pfam" id="PF01490">
    <property type="entry name" value="Aa_trans"/>
    <property type="match status" value="1"/>
</dbReference>
<protein>
    <recommendedName>
        <fullName evidence="8">Amino acid transporter transmembrane domain-containing protein</fullName>
    </recommendedName>
</protein>
<feature type="transmembrane region" description="Helical" evidence="7">
    <location>
        <begin position="395"/>
        <end position="412"/>
    </location>
</feature>
<evidence type="ECO:0000256" key="7">
    <source>
        <dbReference type="SAM" id="Phobius"/>
    </source>
</evidence>
<reference evidence="9 10" key="1">
    <citation type="submission" date="2024-04" db="EMBL/GenBank/DDBJ databases">
        <title>The reference genome of an endangered Asteraceae, Deinandra increscens subsp. villosa, native to the Central Coast of California.</title>
        <authorList>
            <person name="Guilliams M."/>
            <person name="Hasenstab-Lehman K."/>
            <person name="Meyer R."/>
            <person name="Mcevoy S."/>
        </authorList>
    </citation>
    <scope>NUCLEOTIDE SEQUENCE [LARGE SCALE GENOMIC DNA]</scope>
    <source>
        <tissue evidence="9">Leaf</tissue>
    </source>
</reference>
<feature type="transmembrane region" description="Helical" evidence="7">
    <location>
        <begin position="296"/>
        <end position="315"/>
    </location>
</feature>
<dbReference type="InterPro" id="IPR013057">
    <property type="entry name" value="AA_transpt_TM"/>
</dbReference>
<evidence type="ECO:0000256" key="3">
    <source>
        <dbReference type="ARBA" id="ARBA00022692"/>
    </source>
</evidence>
<accession>A0AAP0CNN2</accession>
<feature type="transmembrane region" description="Helical" evidence="7">
    <location>
        <begin position="254"/>
        <end position="275"/>
    </location>
</feature>
<feature type="transmembrane region" description="Helical" evidence="7">
    <location>
        <begin position="49"/>
        <end position="67"/>
    </location>
</feature>
<keyword evidence="3 7" id="KW-0812">Transmembrane</keyword>
<gene>
    <name evidence="9" type="ORF">SSX86_023980</name>
</gene>
<dbReference type="GO" id="GO:0016020">
    <property type="term" value="C:membrane"/>
    <property type="evidence" value="ECO:0007669"/>
    <property type="project" value="UniProtKB-SubCell"/>
</dbReference>
<comment type="caution">
    <text evidence="9">The sequence shown here is derived from an EMBL/GenBank/DDBJ whole genome shotgun (WGS) entry which is preliminary data.</text>
</comment>
<evidence type="ECO:0000313" key="10">
    <source>
        <dbReference type="Proteomes" id="UP001408789"/>
    </source>
</evidence>
<dbReference type="GO" id="GO:0006865">
    <property type="term" value="P:amino acid transport"/>
    <property type="evidence" value="ECO:0007669"/>
    <property type="project" value="UniProtKB-KW"/>
</dbReference>
<evidence type="ECO:0000256" key="2">
    <source>
        <dbReference type="ARBA" id="ARBA00022448"/>
    </source>
</evidence>